<reference evidence="4" key="1">
    <citation type="submission" date="2016-11" db="UniProtKB">
        <authorList>
            <consortium name="WormBaseParasite"/>
        </authorList>
    </citation>
    <scope>IDENTIFICATION</scope>
</reference>
<evidence type="ECO:0000256" key="1">
    <source>
        <dbReference type="SAM" id="Phobius"/>
    </source>
</evidence>
<proteinExistence type="predicted"/>
<sequence length="262" mass="29100">MFRLGISLFFFELGIHCLATKMSFPSDPDGRMGVLLSNCLFILFAFPKPALFRGAFAPLFPHFAMFRFLKTGETVKCPCGQYHVTALSKNIAIVTLTIGLICLAIQVYAPSDNPDLNVYNWAGIFQALLVGLCLFIGVKKERENFILFYVVIKILDCICYAALIVLITLGGGFLLFMNNSTVEGPGISDKFRGFSTEKTGTTDLNNKWMLLSLGTAVIVIMTCLLLLHLKILTITCSCYSYVKKKNREKSEVPEMGVMLQKA</sequence>
<dbReference type="PANTHER" id="PTHR34851:SF5">
    <property type="entry name" value="MARVEL DOMAIN-CONTAINING PROTEIN"/>
    <property type="match status" value="1"/>
</dbReference>
<feature type="transmembrane region" description="Helical" evidence="1">
    <location>
        <begin position="121"/>
        <end position="138"/>
    </location>
</feature>
<dbReference type="Proteomes" id="UP000095287">
    <property type="component" value="Unplaced"/>
</dbReference>
<feature type="transmembrane region" description="Helical" evidence="1">
    <location>
        <begin position="91"/>
        <end position="109"/>
    </location>
</feature>
<evidence type="ECO:0000313" key="3">
    <source>
        <dbReference type="Proteomes" id="UP000095287"/>
    </source>
</evidence>
<keyword evidence="1" id="KW-0812">Transmembrane</keyword>
<feature type="chain" id="PRO_5009311979" evidence="2">
    <location>
        <begin position="20"/>
        <end position="262"/>
    </location>
</feature>
<feature type="transmembrane region" description="Helical" evidence="1">
    <location>
        <begin position="145"/>
        <end position="176"/>
    </location>
</feature>
<dbReference type="AlphaFoldDB" id="A0A1I7YA70"/>
<accession>A0A1I7YA70</accession>
<feature type="signal peptide" evidence="2">
    <location>
        <begin position="1"/>
        <end position="19"/>
    </location>
</feature>
<feature type="transmembrane region" description="Helical" evidence="1">
    <location>
        <begin position="208"/>
        <end position="227"/>
    </location>
</feature>
<keyword evidence="2" id="KW-0732">Signal</keyword>
<protein>
    <submittedName>
        <fullName evidence="4">Uncharacterized protein</fullName>
    </submittedName>
</protein>
<keyword evidence="3" id="KW-1185">Reference proteome</keyword>
<dbReference type="WBParaSite" id="L893_g14218.t1">
    <property type="protein sequence ID" value="L893_g14218.t1"/>
    <property type="gene ID" value="L893_g14218"/>
</dbReference>
<organism evidence="3 4">
    <name type="scientific">Steinernema glaseri</name>
    <dbReference type="NCBI Taxonomy" id="37863"/>
    <lineage>
        <taxon>Eukaryota</taxon>
        <taxon>Metazoa</taxon>
        <taxon>Ecdysozoa</taxon>
        <taxon>Nematoda</taxon>
        <taxon>Chromadorea</taxon>
        <taxon>Rhabditida</taxon>
        <taxon>Tylenchina</taxon>
        <taxon>Panagrolaimomorpha</taxon>
        <taxon>Strongyloidoidea</taxon>
        <taxon>Steinernematidae</taxon>
        <taxon>Steinernema</taxon>
    </lineage>
</organism>
<dbReference type="PANTHER" id="PTHR34851">
    <property type="entry name" value="PROTEIN CBG05235-RELATED"/>
    <property type="match status" value="1"/>
</dbReference>
<evidence type="ECO:0000256" key="2">
    <source>
        <dbReference type="SAM" id="SignalP"/>
    </source>
</evidence>
<keyword evidence="1" id="KW-1133">Transmembrane helix</keyword>
<keyword evidence="1" id="KW-0472">Membrane</keyword>
<name>A0A1I7YA70_9BILA</name>
<evidence type="ECO:0000313" key="4">
    <source>
        <dbReference type="WBParaSite" id="L893_g14218.t1"/>
    </source>
</evidence>